<proteinExistence type="predicted"/>
<comment type="caution">
    <text evidence="1">The sequence shown here is derived from an EMBL/GenBank/DDBJ whole genome shotgun (WGS) entry which is preliminary data.</text>
</comment>
<evidence type="ECO:0008006" key="3">
    <source>
        <dbReference type="Google" id="ProtNLM"/>
    </source>
</evidence>
<dbReference type="PANTHER" id="PTHR33223">
    <property type="entry name" value="CCHC-TYPE DOMAIN-CONTAINING PROTEIN"/>
    <property type="match status" value="1"/>
</dbReference>
<dbReference type="PANTHER" id="PTHR33223:SF3">
    <property type="match status" value="1"/>
</dbReference>
<name>A0ABR2SKE9_9ROSI</name>
<protein>
    <recommendedName>
        <fullName evidence="3">Retrotransposon gag domain-containing protein</fullName>
    </recommendedName>
</protein>
<dbReference type="Proteomes" id="UP001396334">
    <property type="component" value="Unassembled WGS sequence"/>
</dbReference>
<evidence type="ECO:0000313" key="2">
    <source>
        <dbReference type="Proteomes" id="UP001396334"/>
    </source>
</evidence>
<accession>A0ABR2SKE9</accession>
<gene>
    <name evidence="1" type="ORF">V6N11_038582</name>
</gene>
<organism evidence="1 2">
    <name type="scientific">Hibiscus sabdariffa</name>
    <name type="common">roselle</name>
    <dbReference type="NCBI Taxonomy" id="183260"/>
    <lineage>
        <taxon>Eukaryota</taxon>
        <taxon>Viridiplantae</taxon>
        <taxon>Streptophyta</taxon>
        <taxon>Embryophyta</taxon>
        <taxon>Tracheophyta</taxon>
        <taxon>Spermatophyta</taxon>
        <taxon>Magnoliopsida</taxon>
        <taxon>eudicotyledons</taxon>
        <taxon>Gunneridae</taxon>
        <taxon>Pentapetalae</taxon>
        <taxon>rosids</taxon>
        <taxon>malvids</taxon>
        <taxon>Malvales</taxon>
        <taxon>Malvaceae</taxon>
        <taxon>Malvoideae</taxon>
        <taxon>Hibiscus</taxon>
    </lineage>
</organism>
<reference evidence="1 2" key="1">
    <citation type="journal article" date="2024" name="G3 (Bethesda)">
        <title>Genome assembly of Hibiscus sabdariffa L. provides insights into metabolisms of medicinal natural products.</title>
        <authorList>
            <person name="Kim T."/>
        </authorList>
    </citation>
    <scope>NUCLEOTIDE SEQUENCE [LARGE SCALE GENOMIC DNA]</scope>
    <source>
        <strain evidence="1">TK-2024</strain>
        <tissue evidence="1">Old leaves</tissue>
    </source>
</reference>
<evidence type="ECO:0000313" key="1">
    <source>
        <dbReference type="EMBL" id="KAK9025725.1"/>
    </source>
</evidence>
<keyword evidence="2" id="KW-1185">Reference proteome</keyword>
<sequence length="201" mass="23164">MTRSLPGKLVYEPEIEALARRLRGDTLRRRRQQPKPEIPAFEVGSYTDEIFSFEDDMADEDQIIRELVAAPDDQQPLCITFPNGETPFSLKTGLIHLLPTFRGLPNENPHKHLKEFHMVCLSTKPQGVSDDQIKLRAFPFSLTDLAKDWLFDLPSNSVTTWTEMARLFLDSEWRSTCRHDSNCSQEFNFNYGSQLSTIPFI</sequence>
<dbReference type="EMBL" id="JBBPBN010000013">
    <property type="protein sequence ID" value="KAK9025725.1"/>
    <property type="molecule type" value="Genomic_DNA"/>
</dbReference>